<dbReference type="PANTHER" id="PTHR13604">
    <property type="entry name" value="DC12-RELATED"/>
    <property type="match status" value="1"/>
</dbReference>
<evidence type="ECO:0000256" key="2">
    <source>
        <dbReference type="ARBA" id="ARBA00022670"/>
    </source>
</evidence>
<dbReference type="EMBL" id="FTMP01000007">
    <property type="protein sequence ID" value="SIQ73339.1"/>
    <property type="molecule type" value="Genomic_DNA"/>
</dbReference>
<keyword evidence="5" id="KW-0190">Covalent protein-DNA linkage</keyword>
<dbReference type="GO" id="GO:0008233">
    <property type="term" value="F:peptidase activity"/>
    <property type="evidence" value="ECO:0007669"/>
    <property type="project" value="UniProtKB-KW"/>
</dbReference>
<evidence type="ECO:0000313" key="10">
    <source>
        <dbReference type="Proteomes" id="UP000185841"/>
    </source>
</evidence>
<evidence type="ECO:0000256" key="5">
    <source>
        <dbReference type="ARBA" id="ARBA00023124"/>
    </source>
</evidence>
<dbReference type="GO" id="GO:0016829">
    <property type="term" value="F:lyase activity"/>
    <property type="evidence" value="ECO:0007669"/>
    <property type="project" value="UniProtKB-KW"/>
</dbReference>
<dbReference type="EC" id="3.4.-.-" evidence="8"/>
<evidence type="ECO:0000313" key="9">
    <source>
        <dbReference type="EMBL" id="SIQ73339.1"/>
    </source>
</evidence>
<comment type="similarity">
    <text evidence="1 8">Belongs to the SOS response-associated peptidase family.</text>
</comment>
<dbReference type="GO" id="GO:0106300">
    <property type="term" value="P:protein-DNA covalent cross-linking repair"/>
    <property type="evidence" value="ECO:0007669"/>
    <property type="project" value="InterPro"/>
</dbReference>
<dbReference type="Proteomes" id="UP000185841">
    <property type="component" value="Unassembled WGS sequence"/>
</dbReference>
<keyword evidence="7" id="KW-0456">Lyase</keyword>
<name>A0A1N6V6F9_AQUAC</name>
<dbReference type="Pfam" id="PF02586">
    <property type="entry name" value="SRAP"/>
    <property type="match status" value="1"/>
</dbReference>
<dbReference type="InterPro" id="IPR036590">
    <property type="entry name" value="SRAP-like"/>
</dbReference>
<dbReference type="Gene3D" id="3.90.1680.10">
    <property type="entry name" value="SOS response associated peptidase-like"/>
    <property type="match status" value="1"/>
</dbReference>
<sequence length="227" mass="25385">MGSPACCCVEFFCRLLLETPPPMSGRYALFRWPQALSSLPGFPESLPQRWNLAPGAQVLFVHQPEGELQAAAGRWGLTPAWLDDFSKAPAHARAETLAEQPMFREAFRQRRCLLPANGFYEWRGQANRKRPYWMSSEGLLYLAGIWEAYPTAGQTYLSVAMITAPASYLRRPIVLDQAATRAWLDPQTPVEVLQTLLEAPQPPLRERALSTLINDPAFEGPDCLTPA</sequence>
<evidence type="ECO:0000256" key="4">
    <source>
        <dbReference type="ARBA" id="ARBA00022801"/>
    </source>
</evidence>
<reference evidence="9 10" key="1">
    <citation type="submission" date="2017-01" db="EMBL/GenBank/DDBJ databases">
        <authorList>
            <person name="Mah S.A."/>
            <person name="Swanson W.J."/>
            <person name="Moy G.W."/>
            <person name="Vacquier V.D."/>
        </authorList>
    </citation>
    <scope>NUCLEOTIDE SEQUENCE [LARGE SCALE GENOMIC DNA]</scope>
    <source>
        <strain evidence="9 10">RU36E</strain>
    </source>
</reference>
<proteinExistence type="inferred from homology"/>
<dbReference type="GO" id="GO:0003697">
    <property type="term" value="F:single-stranded DNA binding"/>
    <property type="evidence" value="ECO:0007669"/>
    <property type="project" value="InterPro"/>
</dbReference>
<dbReference type="InterPro" id="IPR003738">
    <property type="entry name" value="SRAP"/>
</dbReference>
<keyword evidence="3" id="KW-0227">DNA damage</keyword>
<organism evidence="9 10">
    <name type="scientific">Aquipseudomonas alcaligenes</name>
    <name type="common">Pseudomonas alcaligenes</name>
    <dbReference type="NCBI Taxonomy" id="43263"/>
    <lineage>
        <taxon>Bacteria</taxon>
        <taxon>Pseudomonadati</taxon>
        <taxon>Pseudomonadota</taxon>
        <taxon>Gammaproteobacteria</taxon>
        <taxon>Pseudomonadales</taxon>
        <taxon>Pseudomonadaceae</taxon>
        <taxon>Aquipseudomonas</taxon>
    </lineage>
</organism>
<keyword evidence="6" id="KW-0238">DNA-binding</keyword>
<keyword evidence="2 8" id="KW-0645">Protease</keyword>
<evidence type="ECO:0000256" key="3">
    <source>
        <dbReference type="ARBA" id="ARBA00022763"/>
    </source>
</evidence>
<gene>
    <name evidence="9" type="ORF">SAMN05878282_107138</name>
</gene>
<evidence type="ECO:0000256" key="1">
    <source>
        <dbReference type="ARBA" id="ARBA00008136"/>
    </source>
</evidence>
<evidence type="ECO:0000256" key="8">
    <source>
        <dbReference type="RuleBase" id="RU364100"/>
    </source>
</evidence>
<evidence type="ECO:0000256" key="7">
    <source>
        <dbReference type="ARBA" id="ARBA00023239"/>
    </source>
</evidence>
<protein>
    <recommendedName>
        <fullName evidence="8">Abasic site processing protein</fullName>
        <ecNumber evidence="8">3.4.-.-</ecNumber>
    </recommendedName>
</protein>
<accession>A0A1N6V6F9</accession>
<dbReference type="AlphaFoldDB" id="A0A1N6V6F9"/>
<dbReference type="SUPFAM" id="SSF143081">
    <property type="entry name" value="BB1717-like"/>
    <property type="match status" value="1"/>
</dbReference>
<evidence type="ECO:0000256" key="6">
    <source>
        <dbReference type="ARBA" id="ARBA00023125"/>
    </source>
</evidence>
<dbReference type="GO" id="GO:0006508">
    <property type="term" value="P:proteolysis"/>
    <property type="evidence" value="ECO:0007669"/>
    <property type="project" value="UniProtKB-KW"/>
</dbReference>
<dbReference type="PANTHER" id="PTHR13604:SF0">
    <property type="entry name" value="ABASIC SITE PROCESSING PROTEIN HMCES"/>
    <property type="match status" value="1"/>
</dbReference>
<keyword evidence="4 8" id="KW-0378">Hydrolase</keyword>